<accession>R7T440</accession>
<dbReference type="InterPro" id="IPR011009">
    <property type="entry name" value="Kinase-like_dom_sf"/>
</dbReference>
<keyword evidence="6" id="KW-1185">Reference proteome</keyword>
<dbReference type="EnsemblMetazoa" id="CapteT201577">
    <property type="protein sequence ID" value="CapteP201577"/>
    <property type="gene ID" value="CapteG201577"/>
</dbReference>
<evidence type="ECO:0000256" key="1">
    <source>
        <dbReference type="ARBA" id="ARBA00022741"/>
    </source>
</evidence>
<dbReference type="AlphaFoldDB" id="R7T440"/>
<dbReference type="InterPro" id="IPR001245">
    <property type="entry name" value="Ser-Thr/Tyr_kinase_cat_dom"/>
</dbReference>
<dbReference type="Gene3D" id="1.10.510.10">
    <property type="entry name" value="Transferase(Phosphotransferase) domain 1"/>
    <property type="match status" value="1"/>
</dbReference>
<dbReference type="EMBL" id="KB312238">
    <property type="protein sequence ID" value="ELT87642.1"/>
    <property type="molecule type" value="Genomic_DNA"/>
</dbReference>
<evidence type="ECO:0000256" key="2">
    <source>
        <dbReference type="ARBA" id="ARBA00022840"/>
    </source>
</evidence>
<proteinExistence type="predicted"/>
<dbReference type="OrthoDB" id="9943809at2759"/>
<protein>
    <recommendedName>
        <fullName evidence="3">Protein kinase domain-containing protein</fullName>
    </recommendedName>
</protein>
<dbReference type="InterPro" id="IPR050198">
    <property type="entry name" value="Non-receptor_tyrosine_kinases"/>
</dbReference>
<dbReference type="GO" id="GO:0004672">
    <property type="term" value="F:protein kinase activity"/>
    <property type="evidence" value="ECO:0007669"/>
    <property type="project" value="InterPro"/>
</dbReference>
<evidence type="ECO:0000313" key="5">
    <source>
        <dbReference type="EnsemblMetazoa" id="CapteP201577"/>
    </source>
</evidence>
<dbReference type="Proteomes" id="UP000014760">
    <property type="component" value="Unassembled WGS sequence"/>
</dbReference>
<dbReference type="PANTHER" id="PTHR24418">
    <property type="entry name" value="TYROSINE-PROTEIN KINASE"/>
    <property type="match status" value="1"/>
</dbReference>
<dbReference type="GO" id="GO:0005524">
    <property type="term" value="F:ATP binding"/>
    <property type="evidence" value="ECO:0007669"/>
    <property type="project" value="UniProtKB-KW"/>
</dbReference>
<dbReference type="InterPro" id="IPR000719">
    <property type="entry name" value="Prot_kinase_dom"/>
</dbReference>
<keyword evidence="2" id="KW-0067">ATP-binding</keyword>
<evidence type="ECO:0000259" key="3">
    <source>
        <dbReference type="PROSITE" id="PS50011"/>
    </source>
</evidence>
<dbReference type="PROSITE" id="PS50011">
    <property type="entry name" value="PROTEIN_KINASE_DOM"/>
    <property type="match status" value="1"/>
</dbReference>
<organism evidence="4">
    <name type="scientific">Capitella teleta</name>
    <name type="common">Polychaete worm</name>
    <dbReference type="NCBI Taxonomy" id="283909"/>
    <lineage>
        <taxon>Eukaryota</taxon>
        <taxon>Metazoa</taxon>
        <taxon>Spiralia</taxon>
        <taxon>Lophotrochozoa</taxon>
        <taxon>Annelida</taxon>
        <taxon>Polychaeta</taxon>
        <taxon>Sedentaria</taxon>
        <taxon>Scolecida</taxon>
        <taxon>Capitellidae</taxon>
        <taxon>Capitella</taxon>
    </lineage>
</organism>
<reference evidence="4 6" key="2">
    <citation type="journal article" date="2013" name="Nature">
        <title>Insights into bilaterian evolution from three spiralian genomes.</title>
        <authorList>
            <person name="Simakov O."/>
            <person name="Marletaz F."/>
            <person name="Cho S.J."/>
            <person name="Edsinger-Gonzales E."/>
            <person name="Havlak P."/>
            <person name="Hellsten U."/>
            <person name="Kuo D.H."/>
            <person name="Larsson T."/>
            <person name="Lv J."/>
            <person name="Arendt D."/>
            <person name="Savage R."/>
            <person name="Osoegawa K."/>
            <person name="de Jong P."/>
            <person name="Grimwood J."/>
            <person name="Chapman J.A."/>
            <person name="Shapiro H."/>
            <person name="Aerts A."/>
            <person name="Otillar R.P."/>
            <person name="Terry A.Y."/>
            <person name="Boore J.L."/>
            <person name="Grigoriev I.V."/>
            <person name="Lindberg D.R."/>
            <person name="Seaver E.C."/>
            <person name="Weisblat D.A."/>
            <person name="Putnam N.H."/>
            <person name="Rokhsar D.S."/>
        </authorList>
    </citation>
    <scope>NUCLEOTIDE SEQUENCE</scope>
    <source>
        <strain evidence="4 6">I ESC-2004</strain>
    </source>
</reference>
<keyword evidence="1" id="KW-0547">Nucleotide-binding</keyword>
<evidence type="ECO:0000313" key="6">
    <source>
        <dbReference type="Proteomes" id="UP000014760"/>
    </source>
</evidence>
<evidence type="ECO:0000313" key="4">
    <source>
        <dbReference type="EMBL" id="ELT87642.1"/>
    </source>
</evidence>
<dbReference type="HOGENOM" id="CLU_053209_0_0_1"/>
<dbReference type="SUPFAM" id="SSF56112">
    <property type="entry name" value="Protein kinase-like (PK-like)"/>
    <property type="match status" value="1"/>
</dbReference>
<reference evidence="6" key="1">
    <citation type="submission" date="2012-12" db="EMBL/GenBank/DDBJ databases">
        <authorList>
            <person name="Hellsten U."/>
            <person name="Grimwood J."/>
            <person name="Chapman J.A."/>
            <person name="Shapiro H."/>
            <person name="Aerts A."/>
            <person name="Otillar R.P."/>
            <person name="Terry A.Y."/>
            <person name="Boore J.L."/>
            <person name="Simakov O."/>
            <person name="Marletaz F."/>
            <person name="Cho S.-J."/>
            <person name="Edsinger-Gonzales E."/>
            <person name="Havlak P."/>
            <person name="Kuo D.-H."/>
            <person name="Larsson T."/>
            <person name="Lv J."/>
            <person name="Arendt D."/>
            <person name="Savage R."/>
            <person name="Osoegawa K."/>
            <person name="de Jong P."/>
            <person name="Lindberg D.R."/>
            <person name="Seaver E.C."/>
            <person name="Weisblat D.A."/>
            <person name="Putnam N.H."/>
            <person name="Grigoriev I.V."/>
            <person name="Rokhsar D.S."/>
        </authorList>
    </citation>
    <scope>NUCLEOTIDE SEQUENCE</scope>
    <source>
        <strain evidence="6">I ESC-2004</strain>
    </source>
</reference>
<dbReference type="STRING" id="283909.R7T440"/>
<dbReference type="EMBL" id="AMQN01015808">
    <property type="status" value="NOT_ANNOTATED_CDS"/>
    <property type="molecule type" value="Genomic_DNA"/>
</dbReference>
<gene>
    <name evidence="4" type="ORF">CAPTEDRAFT_201577</name>
</gene>
<reference evidence="5" key="3">
    <citation type="submission" date="2015-06" db="UniProtKB">
        <authorList>
            <consortium name="EnsemblMetazoa"/>
        </authorList>
    </citation>
    <scope>IDENTIFICATION</scope>
</reference>
<name>R7T440_CAPTE</name>
<feature type="domain" description="Protein kinase" evidence="3">
    <location>
        <begin position="37"/>
        <end position="316"/>
    </location>
</feature>
<dbReference type="Pfam" id="PF07714">
    <property type="entry name" value="PK_Tyr_Ser-Thr"/>
    <property type="match status" value="1"/>
</dbReference>
<sequence length="321" mass="36319">MAYEEPVPAEHGEVNEAYDHFQVVDTPPEYETVETQDEIKAVLRLGSLAKVDSMLSSRKGTLHDEGQQPMNILILQPKTTQQEFAAKYLEGQVAIVEQLKNITNIKIPLGFILHQGFRQPVLKLCGLLLSDHLKYDQVIYENARSKQLYKNLQTPQSGLQAMFNGIANGLAQLHQVGALAYGLNTQSVFVHEENGRLIAKLSSFSEASLVRQRDRLDFEMGERDVRRLAPETIDSLEHNCKSDVWVMAILFWEAISGHQPYKSYTDDIDVQAAIMDGSKQNKPTKCTPQMYDVMMRCWTLNPENRPCASQVARELLATRNI</sequence>